<keyword evidence="2" id="KW-0346">Stress response</keyword>
<evidence type="ECO:0000256" key="3">
    <source>
        <dbReference type="ARBA" id="ARBA00023054"/>
    </source>
</evidence>
<proteinExistence type="predicted"/>
<sequence length="88" mass="9950">MNSLLSQLLIRLAEKEVGEKELHAKIESLEMLVFAIVSMLDDNKINELTTKVKGVLAETTQRKGEDAYLAAELLSRNINRFMTTSLRN</sequence>
<evidence type="ECO:0000256" key="1">
    <source>
        <dbReference type="ARBA" id="ARBA00022490"/>
    </source>
</evidence>
<keyword evidence="5" id="KW-1185">Reference proteome</keyword>
<name>A0A2U1U711_9GAMM</name>
<evidence type="ECO:0000313" key="5">
    <source>
        <dbReference type="Proteomes" id="UP000296159"/>
    </source>
</evidence>
<evidence type="ECO:0000256" key="2">
    <source>
        <dbReference type="ARBA" id="ARBA00023016"/>
    </source>
</evidence>
<gene>
    <name evidence="4" type="ORF">DDT56_08090</name>
</gene>
<dbReference type="AlphaFoldDB" id="A0A2U1U711"/>
<keyword evidence="3" id="KW-0175">Coiled coil</keyword>
<dbReference type="Proteomes" id="UP000296159">
    <property type="component" value="Unassembled WGS sequence"/>
</dbReference>
<protein>
    <submittedName>
        <fullName evidence="4">Anti-adapter protein</fullName>
    </submittedName>
</protein>
<accession>A0A2U1U711</accession>
<dbReference type="InterPro" id="IPR019732">
    <property type="entry name" value="SigmaS_Anti-adapt_IraP"/>
</dbReference>
<comment type="caution">
    <text evidence="4">The sequence shown here is derived from an EMBL/GenBank/DDBJ whole genome shotgun (WGS) entry which is preliminary data.</text>
</comment>
<dbReference type="RefSeq" id="WP_136165932.1">
    <property type="nucleotide sequence ID" value="NZ_KZ819075.1"/>
</dbReference>
<dbReference type="GO" id="GO:0005737">
    <property type="term" value="C:cytoplasm"/>
    <property type="evidence" value="ECO:0007669"/>
    <property type="project" value="InterPro"/>
</dbReference>
<dbReference type="Pfam" id="PF10796">
    <property type="entry name" value="Anti-adapt_IraP"/>
    <property type="match status" value="1"/>
</dbReference>
<keyword evidence="1" id="KW-0963">Cytoplasm</keyword>
<reference evidence="4 5" key="1">
    <citation type="submission" date="2018-04" db="EMBL/GenBank/DDBJ databases">
        <title>Brenneria corticis sp.nov.</title>
        <authorList>
            <person name="Li Y."/>
        </authorList>
    </citation>
    <scope>NUCLEOTIDE SEQUENCE [LARGE SCALE GENOMIC DNA]</scope>
    <source>
        <strain evidence="4 5">CFCC 11842</strain>
    </source>
</reference>
<organism evidence="4 5">
    <name type="scientific">Brenneria corticis</name>
    <dbReference type="NCBI Taxonomy" id="2173106"/>
    <lineage>
        <taxon>Bacteria</taxon>
        <taxon>Pseudomonadati</taxon>
        <taxon>Pseudomonadota</taxon>
        <taxon>Gammaproteobacteria</taxon>
        <taxon>Enterobacterales</taxon>
        <taxon>Pectobacteriaceae</taxon>
        <taxon>Brenneria</taxon>
    </lineage>
</organism>
<dbReference type="EMBL" id="QDKH01000007">
    <property type="protein sequence ID" value="PWC17461.1"/>
    <property type="molecule type" value="Genomic_DNA"/>
</dbReference>
<evidence type="ECO:0000313" key="4">
    <source>
        <dbReference type="EMBL" id="PWC17461.1"/>
    </source>
</evidence>